<dbReference type="GO" id="GO:0071949">
    <property type="term" value="F:FAD binding"/>
    <property type="evidence" value="ECO:0007669"/>
    <property type="project" value="InterPro"/>
</dbReference>
<feature type="domain" description="BLUF" evidence="1">
    <location>
        <begin position="1"/>
        <end position="74"/>
    </location>
</feature>
<reference evidence="2 3" key="1">
    <citation type="submission" date="2016-10" db="EMBL/GenBank/DDBJ databases">
        <authorList>
            <person name="de Groot N.N."/>
        </authorList>
    </citation>
    <scope>NUCLEOTIDE SEQUENCE [LARGE SCALE GENOMIC DNA]</scope>
    <source>
        <strain evidence="2 3">DSM 17890</strain>
    </source>
</reference>
<dbReference type="InterPro" id="IPR007024">
    <property type="entry name" value="BLUF_domain"/>
</dbReference>
<accession>A0A1H3AHS0</accession>
<dbReference type="AlphaFoldDB" id="A0A1H3AHS0"/>
<name>A0A1H3AHS0_9RHOB</name>
<dbReference type="SUPFAM" id="SSF54975">
    <property type="entry name" value="Acylphosphatase/BLUF domain-like"/>
    <property type="match status" value="1"/>
</dbReference>
<dbReference type="Gene3D" id="3.30.70.100">
    <property type="match status" value="1"/>
</dbReference>
<dbReference type="SMART" id="SM01034">
    <property type="entry name" value="BLUF"/>
    <property type="match status" value="1"/>
</dbReference>
<evidence type="ECO:0000313" key="3">
    <source>
        <dbReference type="Proteomes" id="UP000199118"/>
    </source>
</evidence>
<dbReference type="Proteomes" id="UP000199118">
    <property type="component" value="Unassembled WGS sequence"/>
</dbReference>
<evidence type="ECO:0000313" key="2">
    <source>
        <dbReference type="EMBL" id="SDX29135.1"/>
    </source>
</evidence>
<protein>
    <submittedName>
        <fullName evidence="2">Sensors of blue-light using FAD</fullName>
    </submittedName>
</protein>
<keyword evidence="3" id="KW-1185">Reference proteome</keyword>
<dbReference type="STRING" id="356660.SAMN05444336_104192"/>
<dbReference type="EMBL" id="FNMZ01000004">
    <property type="protein sequence ID" value="SDX29135.1"/>
    <property type="molecule type" value="Genomic_DNA"/>
</dbReference>
<dbReference type="GO" id="GO:0009882">
    <property type="term" value="F:blue light photoreceptor activity"/>
    <property type="evidence" value="ECO:0007669"/>
    <property type="project" value="InterPro"/>
</dbReference>
<gene>
    <name evidence="2" type="ORF">SAMN05444336_104192</name>
</gene>
<dbReference type="Pfam" id="PF04940">
    <property type="entry name" value="BLUF"/>
    <property type="match status" value="1"/>
</dbReference>
<sequence>MFDVLRSAERRNPGFGCAGALYWDAHSYIQALEGPRDGLRTLAAAILSDRRHTPLCWAYRPAPRRRLSPDLPLGVIDATEAAAMGLGRDIRQVSEAPADDRLLGAAAELVLELACRKYPAMALGAPCGRSDPSPAPARVA</sequence>
<evidence type="ECO:0000259" key="1">
    <source>
        <dbReference type="PROSITE" id="PS50925"/>
    </source>
</evidence>
<proteinExistence type="predicted"/>
<organism evidence="2 3">
    <name type="scientific">Albimonas donghaensis</name>
    <dbReference type="NCBI Taxonomy" id="356660"/>
    <lineage>
        <taxon>Bacteria</taxon>
        <taxon>Pseudomonadati</taxon>
        <taxon>Pseudomonadota</taxon>
        <taxon>Alphaproteobacteria</taxon>
        <taxon>Rhodobacterales</taxon>
        <taxon>Paracoccaceae</taxon>
        <taxon>Albimonas</taxon>
    </lineage>
</organism>
<dbReference type="PROSITE" id="PS50925">
    <property type="entry name" value="BLUF"/>
    <property type="match status" value="1"/>
</dbReference>
<dbReference type="InterPro" id="IPR036046">
    <property type="entry name" value="Acylphosphatase-like_dom_sf"/>
</dbReference>